<evidence type="ECO:0000256" key="5">
    <source>
        <dbReference type="ARBA" id="ARBA00023004"/>
    </source>
</evidence>
<dbReference type="Pfam" id="PF20514">
    <property type="entry name" value="WHD_ROXA"/>
    <property type="match status" value="1"/>
</dbReference>
<dbReference type="SMART" id="SM00558">
    <property type="entry name" value="JmjC"/>
    <property type="match status" value="1"/>
</dbReference>
<dbReference type="AlphaFoldDB" id="A0A0K6GSD0"/>
<evidence type="ECO:0000259" key="6">
    <source>
        <dbReference type="PROSITE" id="PS51184"/>
    </source>
</evidence>
<keyword evidence="4" id="KW-0560">Oxidoreductase</keyword>
<evidence type="ECO:0000313" key="7">
    <source>
        <dbReference type="EMBL" id="CUA81542.1"/>
    </source>
</evidence>
<keyword evidence="5" id="KW-0408">Iron</keyword>
<evidence type="ECO:0000256" key="3">
    <source>
        <dbReference type="ARBA" id="ARBA00022964"/>
    </source>
</evidence>
<evidence type="ECO:0000256" key="4">
    <source>
        <dbReference type="ARBA" id="ARBA00023002"/>
    </source>
</evidence>
<accession>A0A0K6GSD0</accession>
<dbReference type="InterPro" id="IPR039994">
    <property type="entry name" value="NO66-like"/>
</dbReference>
<proteinExistence type="predicted"/>
<dbReference type="Proteomes" id="UP000243535">
    <property type="component" value="Unassembled WGS sequence"/>
</dbReference>
<sequence length="376" mass="42784">MSSVPPLGGLTPEQFLTEYWHKKPLLIRKAVTDVGPPVGFEGLAELALRDDVESRLIENRGGHWHLERGPFRPSRFRRLPESDWTLLVQSVNHHLPHIDALLWRFNFVPYARLDDLMISYAPPGGTVGPHFDSYDVFLLQVGGRKRWQISAQKDERFLENEPIRVLQDFQVEEEYILEEGDMLYLPPKYAHYGVALEPGMTYSIGFRAPTAQELTTQFLVYLQDRICMEGRYSDPDLALTGTPAAIETPMVEQVASMLDRIVWDRDTVGDFLGHYLTEPKAHVFYDAPDDPMDEATFEDVVHTAGLVLDPKSQILYLGEAVFCNGERLNVPSQDVVQWQQFANARRLAAGPVSEEMLDTLYEGYLSGYWHEASDVA</sequence>
<dbReference type="InterPro" id="IPR046799">
    <property type="entry name" value="ROXA-like_wH"/>
</dbReference>
<keyword evidence="8" id="KW-1185">Reference proteome</keyword>
<keyword evidence="7" id="KW-0687">Ribonucleoprotein</keyword>
<evidence type="ECO:0000256" key="2">
    <source>
        <dbReference type="ARBA" id="ARBA00022723"/>
    </source>
</evidence>
<dbReference type="PANTHER" id="PTHR13096:SF8">
    <property type="entry name" value="RIBOSOMAL OXYGENASE 1"/>
    <property type="match status" value="1"/>
</dbReference>
<reference evidence="8" key="1">
    <citation type="submission" date="2015-08" db="EMBL/GenBank/DDBJ databases">
        <authorList>
            <person name="Varghese N."/>
        </authorList>
    </citation>
    <scope>NUCLEOTIDE SEQUENCE [LARGE SCALE GENOMIC DNA]</scope>
    <source>
        <strain evidence="8">DSM 17901</strain>
    </source>
</reference>
<protein>
    <submittedName>
        <fullName evidence="7">Ribosomal protein L16 Arg81 hydroxylase, contains JmjC domain</fullName>
    </submittedName>
</protein>
<dbReference type="PANTHER" id="PTHR13096">
    <property type="entry name" value="MINA53 MYC INDUCED NUCLEAR ANTIGEN"/>
    <property type="match status" value="1"/>
</dbReference>
<gene>
    <name evidence="7" type="ORF">Ga0061063_0384</name>
</gene>
<feature type="domain" description="JmjC" evidence="6">
    <location>
        <begin position="97"/>
        <end position="223"/>
    </location>
</feature>
<dbReference type="Gene3D" id="2.60.120.650">
    <property type="entry name" value="Cupin"/>
    <property type="match status" value="1"/>
</dbReference>
<dbReference type="PROSITE" id="PS51184">
    <property type="entry name" value="JMJC"/>
    <property type="match status" value="1"/>
</dbReference>
<dbReference type="GO" id="GO:0016706">
    <property type="term" value="F:2-oxoglutarate-dependent dioxygenase activity"/>
    <property type="evidence" value="ECO:0007669"/>
    <property type="project" value="TreeGrafter"/>
</dbReference>
<name>A0A0K6GSD0_9NEIS</name>
<keyword evidence="3" id="KW-0223">Dioxygenase</keyword>
<dbReference type="EMBL" id="CYHA01000001">
    <property type="protein sequence ID" value="CUA81542.1"/>
    <property type="molecule type" value="Genomic_DNA"/>
</dbReference>
<dbReference type="GO" id="GO:0046872">
    <property type="term" value="F:metal ion binding"/>
    <property type="evidence" value="ECO:0007669"/>
    <property type="project" value="UniProtKB-KW"/>
</dbReference>
<comment type="cofactor">
    <cofactor evidence="1">
        <name>Fe(2+)</name>
        <dbReference type="ChEBI" id="CHEBI:29033"/>
    </cofactor>
</comment>
<evidence type="ECO:0000313" key="8">
    <source>
        <dbReference type="Proteomes" id="UP000243535"/>
    </source>
</evidence>
<dbReference type="STRING" id="375574.GCA_001418035_00183"/>
<dbReference type="RefSeq" id="WP_055433129.1">
    <property type="nucleotide sequence ID" value="NZ_CYHA01000001.1"/>
</dbReference>
<keyword evidence="7" id="KW-0689">Ribosomal protein</keyword>
<dbReference type="OrthoDB" id="9764016at2"/>
<dbReference type="Gene3D" id="3.40.366.30">
    <property type="entry name" value="50S ribosomal protein L16 arginine hydroxylase, Chain A, Domain 2"/>
    <property type="match status" value="1"/>
</dbReference>
<dbReference type="GO" id="GO:0005840">
    <property type="term" value="C:ribosome"/>
    <property type="evidence" value="ECO:0007669"/>
    <property type="project" value="UniProtKB-KW"/>
</dbReference>
<dbReference type="InterPro" id="IPR003347">
    <property type="entry name" value="JmjC_dom"/>
</dbReference>
<dbReference type="SUPFAM" id="SSF51197">
    <property type="entry name" value="Clavaminate synthase-like"/>
    <property type="match status" value="1"/>
</dbReference>
<dbReference type="Pfam" id="PF08007">
    <property type="entry name" value="JmjC_2"/>
    <property type="match status" value="1"/>
</dbReference>
<organism evidence="7 8">
    <name type="scientific">Gulbenkiania indica</name>
    <dbReference type="NCBI Taxonomy" id="375574"/>
    <lineage>
        <taxon>Bacteria</taxon>
        <taxon>Pseudomonadati</taxon>
        <taxon>Pseudomonadota</taxon>
        <taxon>Betaproteobacteria</taxon>
        <taxon>Neisseriales</taxon>
        <taxon>Chromobacteriaceae</taxon>
        <taxon>Gulbenkiania</taxon>
    </lineage>
</organism>
<evidence type="ECO:0000256" key="1">
    <source>
        <dbReference type="ARBA" id="ARBA00001954"/>
    </source>
</evidence>
<keyword evidence="2" id="KW-0479">Metal-binding</keyword>